<comment type="caution">
    <text evidence="3">The sequence shown here is derived from an EMBL/GenBank/DDBJ whole genome shotgun (WGS) entry which is preliminary data.</text>
</comment>
<evidence type="ECO:0000256" key="2">
    <source>
        <dbReference type="SAM" id="MobiDB-lite"/>
    </source>
</evidence>
<dbReference type="SUPFAM" id="SSF53335">
    <property type="entry name" value="S-adenosyl-L-methionine-dependent methyltransferases"/>
    <property type="match status" value="1"/>
</dbReference>
<gene>
    <name evidence="3" type="ORF">MCOR33_001709</name>
</gene>
<reference evidence="3" key="1">
    <citation type="submission" date="2021-01" db="EMBL/GenBank/DDBJ databases">
        <title>Deciphering the adaptive evolutionary patterns associated with biogeogrpahic diversity in the finger millet blast pathogen Magnaporthe oryzae in Eastern Africa.</title>
        <authorList>
            <person name="Onyema G."/>
            <person name="Shittu T.A."/>
            <person name="Dodsworth S."/>
            <person name="Devilliers S."/>
            <person name="Muthumeenakshi S."/>
            <person name="Sreenivasaprasad S."/>
        </authorList>
    </citation>
    <scope>NUCLEOTIDE SEQUENCE</scope>
    <source>
        <strain evidence="3">D15/s37</strain>
    </source>
</reference>
<dbReference type="Gene3D" id="3.40.50.150">
    <property type="entry name" value="Vaccinia Virus protein VP39"/>
    <property type="match status" value="1"/>
</dbReference>
<dbReference type="PANTHER" id="PTHR43591:SF31">
    <property type="entry name" value="LAEA-LIKE, PUTATIVE (AFU_ORTHOLOGUE AFUA_8G01930)-RELATED"/>
    <property type="match status" value="1"/>
</dbReference>
<comment type="similarity">
    <text evidence="1">Belongs to the methyltransferase superfamily. LaeA methyltransferase family.</text>
</comment>
<feature type="region of interest" description="Disordered" evidence="2">
    <location>
        <begin position="1"/>
        <end position="75"/>
    </location>
</feature>
<feature type="compositionally biased region" description="Basic and acidic residues" evidence="2">
    <location>
        <begin position="1"/>
        <end position="11"/>
    </location>
</feature>
<evidence type="ECO:0000313" key="3">
    <source>
        <dbReference type="EMBL" id="KAI6303114.1"/>
    </source>
</evidence>
<organism evidence="3 4">
    <name type="scientific">Pyricularia grisea</name>
    <name type="common">Crabgrass-specific blast fungus</name>
    <name type="synonym">Magnaporthe grisea</name>
    <dbReference type="NCBI Taxonomy" id="148305"/>
    <lineage>
        <taxon>Eukaryota</taxon>
        <taxon>Fungi</taxon>
        <taxon>Dikarya</taxon>
        <taxon>Ascomycota</taxon>
        <taxon>Pezizomycotina</taxon>
        <taxon>Sordariomycetes</taxon>
        <taxon>Sordariomycetidae</taxon>
        <taxon>Magnaporthales</taxon>
        <taxon>Pyriculariaceae</taxon>
        <taxon>Pyricularia</taxon>
    </lineage>
</organism>
<dbReference type="CDD" id="cd02440">
    <property type="entry name" value="AdoMet_MTases"/>
    <property type="match status" value="1"/>
</dbReference>
<dbReference type="Pfam" id="PF13489">
    <property type="entry name" value="Methyltransf_23"/>
    <property type="match status" value="1"/>
</dbReference>
<sequence>MADEPRPEHEVGQGIGSSVGKDTTDPTEVPPSPTDQPVQPVQQPHGIYAGGVGDGDGSDVGDDDDDGDADSALDVRSIGTVSDSLTSSILRFRVENGRTYHSYKDGSYFMPNDDRENERLNLQHNLCMMTIGWKLYISPIDQRPVNRVLDIGCGTGVWSMEFADDHPEAHVIGIDLSPIQPSFVPPNVSYYIDDVEAEWTYSTPFDFIFTRMMLGCIRNWPEFFQQSFDNLTPGGYLESFEPVFPVRCEDDTYPQECALRKWFDLLDEGTKKVRSELPPLEVQKQRLVDAGFVNIVTREYKWPMNTWPSDKKQKEFGSLVLANLEEGIQGMTMAMFTRVLGWTKEQVELFLVDVRKDIRNTNMHVYYPIAVISAQKPEQ</sequence>
<accession>A0ABQ8NWD6</accession>
<dbReference type="InterPro" id="IPR029063">
    <property type="entry name" value="SAM-dependent_MTases_sf"/>
</dbReference>
<evidence type="ECO:0000256" key="1">
    <source>
        <dbReference type="ARBA" id="ARBA00038158"/>
    </source>
</evidence>
<keyword evidence="4" id="KW-1185">Reference proteome</keyword>
<dbReference type="PANTHER" id="PTHR43591">
    <property type="entry name" value="METHYLTRANSFERASE"/>
    <property type="match status" value="1"/>
</dbReference>
<feature type="compositionally biased region" description="Low complexity" evidence="2">
    <location>
        <begin position="35"/>
        <end position="44"/>
    </location>
</feature>
<dbReference type="EMBL" id="JABSND010000017">
    <property type="protein sequence ID" value="KAI6303114.1"/>
    <property type="molecule type" value="Genomic_DNA"/>
</dbReference>
<proteinExistence type="inferred from homology"/>
<feature type="compositionally biased region" description="Acidic residues" evidence="2">
    <location>
        <begin position="56"/>
        <end position="71"/>
    </location>
</feature>
<dbReference type="Proteomes" id="UP001059893">
    <property type="component" value="Unassembled WGS sequence"/>
</dbReference>
<evidence type="ECO:0008006" key="5">
    <source>
        <dbReference type="Google" id="ProtNLM"/>
    </source>
</evidence>
<protein>
    <recommendedName>
        <fullName evidence="5">S-adenosyl-L-methionine-dependent methyltransferase</fullName>
    </recommendedName>
</protein>
<evidence type="ECO:0000313" key="4">
    <source>
        <dbReference type="Proteomes" id="UP001059893"/>
    </source>
</evidence>
<name>A0ABQ8NWD6_PYRGI</name>